<protein>
    <submittedName>
        <fullName evidence="2">Putative secreted protein</fullName>
    </submittedName>
</protein>
<dbReference type="EMBL" id="GEGO01002537">
    <property type="protein sequence ID" value="JAR92867.1"/>
    <property type="molecule type" value="Transcribed_RNA"/>
</dbReference>
<keyword evidence="1" id="KW-0732">Signal</keyword>
<name>A0A147BQ31_IXORI</name>
<accession>A0A147BQ31</accession>
<proteinExistence type="predicted"/>
<feature type="chain" id="PRO_5007542681" evidence="1">
    <location>
        <begin position="27"/>
        <end position="103"/>
    </location>
</feature>
<reference evidence="2" key="1">
    <citation type="journal article" date="2018" name="PLoS Negl. Trop. Dis.">
        <title>Sialome diversity of ticks revealed by RNAseq of single tick salivary glands.</title>
        <authorList>
            <person name="Perner J."/>
            <person name="Kropackova S."/>
            <person name="Kopacek P."/>
            <person name="Ribeiro J.M."/>
        </authorList>
    </citation>
    <scope>NUCLEOTIDE SEQUENCE</scope>
    <source>
        <strain evidence="2">Siblings of single egg batch collected in Ceske Budejovice</strain>
        <tissue evidence="2">Salivary glands</tissue>
    </source>
</reference>
<sequence length="103" mass="11442">MKAIQRRGVLLASIMLPFLDVPPCTGVQFLFVCPPGYCSNETCTEIEHCDGIVKPNGSTCGCCPLCVRLLARIYLGPVHRRIAEFLKIKLDPLLEGQRETTKH</sequence>
<evidence type="ECO:0000256" key="1">
    <source>
        <dbReference type="SAM" id="SignalP"/>
    </source>
</evidence>
<feature type="signal peptide" evidence="1">
    <location>
        <begin position="1"/>
        <end position="26"/>
    </location>
</feature>
<organism evidence="2">
    <name type="scientific">Ixodes ricinus</name>
    <name type="common">Common tick</name>
    <name type="synonym">Acarus ricinus</name>
    <dbReference type="NCBI Taxonomy" id="34613"/>
    <lineage>
        <taxon>Eukaryota</taxon>
        <taxon>Metazoa</taxon>
        <taxon>Ecdysozoa</taxon>
        <taxon>Arthropoda</taxon>
        <taxon>Chelicerata</taxon>
        <taxon>Arachnida</taxon>
        <taxon>Acari</taxon>
        <taxon>Parasitiformes</taxon>
        <taxon>Ixodida</taxon>
        <taxon>Ixodoidea</taxon>
        <taxon>Ixodidae</taxon>
        <taxon>Ixodinae</taxon>
        <taxon>Ixodes</taxon>
    </lineage>
</organism>
<evidence type="ECO:0000313" key="2">
    <source>
        <dbReference type="EMBL" id="JAR92867.1"/>
    </source>
</evidence>
<dbReference type="AlphaFoldDB" id="A0A147BQ31"/>